<proteinExistence type="predicted"/>
<dbReference type="EMBL" id="JAIWYP010000014">
    <property type="protein sequence ID" value="KAH3713364.1"/>
    <property type="molecule type" value="Genomic_DNA"/>
</dbReference>
<evidence type="ECO:0000313" key="2">
    <source>
        <dbReference type="Proteomes" id="UP000828390"/>
    </source>
</evidence>
<protein>
    <submittedName>
        <fullName evidence="1">Uncharacterized protein</fullName>
    </submittedName>
</protein>
<reference evidence="1" key="2">
    <citation type="submission" date="2020-11" db="EMBL/GenBank/DDBJ databases">
        <authorList>
            <person name="McCartney M.A."/>
            <person name="Auch B."/>
            <person name="Kono T."/>
            <person name="Mallez S."/>
            <person name="Becker A."/>
            <person name="Gohl D.M."/>
            <person name="Silverstein K.A.T."/>
            <person name="Koren S."/>
            <person name="Bechman K.B."/>
            <person name="Herman A."/>
            <person name="Abrahante J.E."/>
            <person name="Garbe J."/>
        </authorList>
    </citation>
    <scope>NUCLEOTIDE SEQUENCE</scope>
    <source>
        <strain evidence="1">Duluth1</strain>
        <tissue evidence="1">Whole animal</tissue>
    </source>
</reference>
<dbReference type="AlphaFoldDB" id="A0A9D4BYI7"/>
<dbReference type="Proteomes" id="UP000828390">
    <property type="component" value="Unassembled WGS sequence"/>
</dbReference>
<comment type="caution">
    <text evidence="1">The sequence shown here is derived from an EMBL/GenBank/DDBJ whole genome shotgun (WGS) entry which is preliminary data.</text>
</comment>
<gene>
    <name evidence="1" type="ORF">DPMN_073154</name>
</gene>
<keyword evidence="2" id="KW-1185">Reference proteome</keyword>
<organism evidence="1 2">
    <name type="scientific">Dreissena polymorpha</name>
    <name type="common">Zebra mussel</name>
    <name type="synonym">Mytilus polymorpha</name>
    <dbReference type="NCBI Taxonomy" id="45954"/>
    <lineage>
        <taxon>Eukaryota</taxon>
        <taxon>Metazoa</taxon>
        <taxon>Spiralia</taxon>
        <taxon>Lophotrochozoa</taxon>
        <taxon>Mollusca</taxon>
        <taxon>Bivalvia</taxon>
        <taxon>Autobranchia</taxon>
        <taxon>Heteroconchia</taxon>
        <taxon>Euheterodonta</taxon>
        <taxon>Imparidentia</taxon>
        <taxon>Neoheterodontei</taxon>
        <taxon>Myida</taxon>
        <taxon>Dreissenoidea</taxon>
        <taxon>Dreissenidae</taxon>
        <taxon>Dreissena</taxon>
    </lineage>
</organism>
<sequence length="67" mass="7124">MAPNILVVFEGTRRLQASAARRVHSSATRVGSSGTLVGYGSSTSRNSTILLEIHFQANTYSNTQSPA</sequence>
<evidence type="ECO:0000313" key="1">
    <source>
        <dbReference type="EMBL" id="KAH3713364.1"/>
    </source>
</evidence>
<reference evidence="1" key="1">
    <citation type="journal article" date="2019" name="bioRxiv">
        <title>The Genome of the Zebra Mussel, Dreissena polymorpha: A Resource for Invasive Species Research.</title>
        <authorList>
            <person name="McCartney M.A."/>
            <person name="Auch B."/>
            <person name="Kono T."/>
            <person name="Mallez S."/>
            <person name="Zhang Y."/>
            <person name="Obille A."/>
            <person name="Becker A."/>
            <person name="Abrahante J.E."/>
            <person name="Garbe J."/>
            <person name="Badalamenti J.P."/>
            <person name="Herman A."/>
            <person name="Mangelson H."/>
            <person name="Liachko I."/>
            <person name="Sullivan S."/>
            <person name="Sone E.D."/>
            <person name="Koren S."/>
            <person name="Silverstein K.A.T."/>
            <person name="Beckman K.B."/>
            <person name="Gohl D.M."/>
        </authorList>
    </citation>
    <scope>NUCLEOTIDE SEQUENCE</scope>
    <source>
        <strain evidence="1">Duluth1</strain>
        <tissue evidence="1">Whole animal</tissue>
    </source>
</reference>
<name>A0A9D4BYI7_DREPO</name>
<accession>A0A9D4BYI7</accession>